<dbReference type="Pfam" id="PF07690">
    <property type="entry name" value="MFS_1"/>
    <property type="match status" value="1"/>
</dbReference>
<feature type="transmembrane region" description="Helical" evidence="12">
    <location>
        <begin position="364"/>
        <end position="384"/>
    </location>
</feature>
<feature type="transmembrane region" description="Helical" evidence="12">
    <location>
        <begin position="334"/>
        <end position="352"/>
    </location>
</feature>
<feature type="transmembrane region" description="Helical" evidence="12">
    <location>
        <begin position="162"/>
        <end position="184"/>
    </location>
</feature>
<dbReference type="KEGG" id="nba:CUN60_02425"/>
<evidence type="ECO:0000256" key="1">
    <source>
        <dbReference type="ARBA" id="ARBA00004429"/>
    </source>
</evidence>
<evidence type="ECO:0000256" key="3">
    <source>
        <dbReference type="ARBA" id="ARBA00022448"/>
    </source>
</evidence>
<dbReference type="GO" id="GO:0005886">
    <property type="term" value="C:plasma membrane"/>
    <property type="evidence" value="ECO:0007669"/>
    <property type="project" value="UniProtKB-SubCell"/>
</dbReference>
<evidence type="ECO:0000256" key="10">
    <source>
        <dbReference type="ARBA" id="ARBA00038406"/>
    </source>
</evidence>
<accession>A0A2I7N4R7</accession>
<feature type="transmembrane region" description="Helical" evidence="12">
    <location>
        <begin position="278"/>
        <end position="296"/>
    </location>
</feature>
<feature type="transmembrane region" description="Helical" evidence="12">
    <location>
        <begin position="205"/>
        <end position="229"/>
    </location>
</feature>
<keyword evidence="8 12" id="KW-0472">Membrane</keyword>
<keyword evidence="4" id="KW-1003">Cell membrane</keyword>
<proteinExistence type="inferred from homology"/>
<dbReference type="AlphaFoldDB" id="A0A2I7N4R7"/>
<feature type="transmembrane region" description="Helical" evidence="12">
    <location>
        <begin position="44"/>
        <end position="65"/>
    </location>
</feature>
<dbReference type="GO" id="GO:1990961">
    <property type="term" value="P:xenobiotic detoxification by transmembrane export across the plasma membrane"/>
    <property type="evidence" value="ECO:0007669"/>
    <property type="project" value="TreeGrafter"/>
</dbReference>
<dbReference type="GO" id="GO:0015385">
    <property type="term" value="F:sodium:proton antiporter activity"/>
    <property type="evidence" value="ECO:0007669"/>
    <property type="project" value="TreeGrafter"/>
</dbReference>
<feature type="transmembrane region" description="Helical" evidence="12">
    <location>
        <begin position="134"/>
        <end position="156"/>
    </location>
</feature>
<dbReference type="PANTHER" id="PTHR23502:SF43">
    <property type="entry name" value="MULTIDRUG TRANSPORTER MDFA"/>
    <property type="match status" value="1"/>
</dbReference>
<evidence type="ECO:0000256" key="11">
    <source>
        <dbReference type="ARBA" id="ARBA00040126"/>
    </source>
</evidence>
<gene>
    <name evidence="14" type="ORF">CUN60_02425</name>
</gene>
<name>A0A2I7N4R7_9NEIS</name>
<evidence type="ECO:0000256" key="12">
    <source>
        <dbReference type="SAM" id="Phobius"/>
    </source>
</evidence>
<protein>
    <recommendedName>
        <fullName evidence="11">Multidrug transporter MdfA</fullName>
    </recommendedName>
</protein>
<organism evidence="14 15">
    <name type="scientific">Aquella oligotrophica</name>
    <dbReference type="NCBI Taxonomy" id="2067065"/>
    <lineage>
        <taxon>Bacteria</taxon>
        <taxon>Pseudomonadati</taxon>
        <taxon>Pseudomonadota</taxon>
        <taxon>Betaproteobacteria</taxon>
        <taxon>Neisseriales</taxon>
        <taxon>Neisseriaceae</taxon>
        <taxon>Aquella</taxon>
    </lineage>
</organism>
<evidence type="ECO:0000256" key="6">
    <source>
        <dbReference type="ARBA" id="ARBA00022692"/>
    </source>
</evidence>
<evidence type="ECO:0000256" key="5">
    <source>
        <dbReference type="ARBA" id="ARBA00022519"/>
    </source>
</evidence>
<comment type="subunit">
    <text evidence="2">Monomer.</text>
</comment>
<evidence type="ECO:0000313" key="15">
    <source>
        <dbReference type="Proteomes" id="UP000236655"/>
    </source>
</evidence>
<dbReference type="InterPro" id="IPR011701">
    <property type="entry name" value="MFS"/>
</dbReference>
<evidence type="ECO:0000256" key="7">
    <source>
        <dbReference type="ARBA" id="ARBA00022989"/>
    </source>
</evidence>
<comment type="similarity">
    <text evidence="10">Belongs to the major facilitator superfamily. MdfA family.</text>
</comment>
<keyword evidence="7 12" id="KW-1133">Transmembrane helix</keyword>
<evidence type="ECO:0000256" key="9">
    <source>
        <dbReference type="ARBA" id="ARBA00023251"/>
    </source>
</evidence>
<keyword evidence="5" id="KW-0997">Cell inner membrane</keyword>
<dbReference type="Proteomes" id="UP000236655">
    <property type="component" value="Chromosome"/>
</dbReference>
<keyword evidence="15" id="KW-1185">Reference proteome</keyword>
<evidence type="ECO:0000313" key="14">
    <source>
        <dbReference type="EMBL" id="AUR51205.1"/>
    </source>
</evidence>
<feature type="transmembrane region" description="Helical" evidence="12">
    <location>
        <begin position="77"/>
        <end position="98"/>
    </location>
</feature>
<dbReference type="SUPFAM" id="SSF103473">
    <property type="entry name" value="MFS general substrate transporter"/>
    <property type="match status" value="1"/>
</dbReference>
<feature type="transmembrane region" description="Helical" evidence="12">
    <location>
        <begin position="104"/>
        <end position="122"/>
    </location>
</feature>
<reference evidence="15" key="1">
    <citation type="submission" date="2017-11" db="EMBL/GenBank/DDBJ databases">
        <authorList>
            <person name="Chan K.G."/>
            <person name="Lee L.S."/>
        </authorList>
    </citation>
    <scope>NUCLEOTIDE SEQUENCE [LARGE SCALE GENOMIC DNA]</scope>
    <source>
        <strain evidence="15">DSM 100970</strain>
    </source>
</reference>
<feature type="transmembrane region" description="Helical" evidence="12">
    <location>
        <begin position="302"/>
        <end position="322"/>
    </location>
</feature>
<dbReference type="InterPro" id="IPR036259">
    <property type="entry name" value="MFS_trans_sf"/>
</dbReference>
<dbReference type="PROSITE" id="PS50850">
    <property type="entry name" value="MFS"/>
    <property type="match status" value="1"/>
</dbReference>
<sequence length="397" mass="44316">MISHMRNLYLFAFFLVIYEFTAYSANDMIMPGMIEVVKQFNAPISYVALSLSLYMLGECAIQLWLGPLAEKYGKRKAILYGNFSFLIFTLIIATSTSIEQFMLGRWLQGSGMAFIAMGYALIHEKFNDKNAVRIIAIMGNVSILAPLIGPLIGGVIVSVSNWHYVFVLSLILGSISLIGLYRYAPESNTNNDQMNFRKILIHYREIAYSANFMQGVCSILFAAMPLLIWIGIAPNLILYNLKLSYSKFIIYQMIAIGGLSVSSLVIQFLAGKWELHQLIRRGCYISLGGIILSLIGSQSINIIAIGIFIYSFGLGLSNGSIIRIIMSNKNLSQSMTASLMTFIQTLAFALGIELSDFFCNKFNYSGFSFTFACTIFAIIATLVTRKFAKANESRNWQ</sequence>
<evidence type="ECO:0000259" key="13">
    <source>
        <dbReference type="PROSITE" id="PS50850"/>
    </source>
</evidence>
<feature type="transmembrane region" description="Helical" evidence="12">
    <location>
        <begin position="249"/>
        <end position="271"/>
    </location>
</feature>
<dbReference type="Gene3D" id="1.20.1720.10">
    <property type="entry name" value="Multidrug resistance protein D"/>
    <property type="match status" value="1"/>
</dbReference>
<evidence type="ECO:0000256" key="2">
    <source>
        <dbReference type="ARBA" id="ARBA00011245"/>
    </source>
</evidence>
<dbReference type="EMBL" id="CP024847">
    <property type="protein sequence ID" value="AUR51205.1"/>
    <property type="molecule type" value="Genomic_DNA"/>
</dbReference>
<keyword evidence="9" id="KW-0046">Antibiotic resistance</keyword>
<keyword evidence="6 12" id="KW-0812">Transmembrane</keyword>
<dbReference type="InterPro" id="IPR020846">
    <property type="entry name" value="MFS_dom"/>
</dbReference>
<evidence type="ECO:0000256" key="8">
    <source>
        <dbReference type="ARBA" id="ARBA00023136"/>
    </source>
</evidence>
<evidence type="ECO:0000256" key="4">
    <source>
        <dbReference type="ARBA" id="ARBA00022475"/>
    </source>
</evidence>
<feature type="transmembrane region" description="Helical" evidence="12">
    <location>
        <begin position="7"/>
        <end position="24"/>
    </location>
</feature>
<dbReference type="PANTHER" id="PTHR23502">
    <property type="entry name" value="MAJOR FACILITATOR SUPERFAMILY"/>
    <property type="match status" value="1"/>
</dbReference>
<keyword evidence="3" id="KW-0813">Transport</keyword>
<feature type="domain" description="Major facilitator superfamily (MFS) profile" evidence="13">
    <location>
        <begin position="5"/>
        <end position="389"/>
    </location>
</feature>
<comment type="subcellular location">
    <subcellularLocation>
        <location evidence="1">Cell inner membrane</location>
        <topology evidence="1">Multi-pass membrane protein</topology>
    </subcellularLocation>
</comment>
<dbReference type="GO" id="GO:0046677">
    <property type="term" value="P:response to antibiotic"/>
    <property type="evidence" value="ECO:0007669"/>
    <property type="project" value="UniProtKB-KW"/>
</dbReference>